<evidence type="ECO:0000313" key="4">
    <source>
        <dbReference type="Proteomes" id="UP000502498"/>
    </source>
</evidence>
<proteinExistence type="predicted"/>
<keyword evidence="1" id="KW-0175">Coiled coil</keyword>
<evidence type="ECO:0000259" key="2">
    <source>
        <dbReference type="Pfam" id="PF10088"/>
    </source>
</evidence>
<dbReference type="AlphaFoldDB" id="A0A7D4PZB9"/>
<evidence type="ECO:0000256" key="1">
    <source>
        <dbReference type="SAM" id="Coils"/>
    </source>
</evidence>
<dbReference type="EMBL" id="CP054038">
    <property type="protein sequence ID" value="QKJ18038.1"/>
    <property type="molecule type" value="Genomic_DNA"/>
</dbReference>
<dbReference type="Proteomes" id="UP000502498">
    <property type="component" value="Chromosome"/>
</dbReference>
<feature type="domain" description="DUF2326" evidence="2">
    <location>
        <begin position="461"/>
        <end position="590"/>
    </location>
</feature>
<dbReference type="Pfam" id="PF10088">
    <property type="entry name" value="DUF2326"/>
    <property type="match status" value="1"/>
</dbReference>
<dbReference type="Gene3D" id="3.40.50.300">
    <property type="entry name" value="P-loop containing nucleotide triphosphate hydrolases"/>
    <property type="match status" value="1"/>
</dbReference>
<organism evidence="3 4">
    <name type="scientific">Microbacterium hominis</name>
    <dbReference type="NCBI Taxonomy" id="162426"/>
    <lineage>
        <taxon>Bacteria</taxon>
        <taxon>Bacillati</taxon>
        <taxon>Actinomycetota</taxon>
        <taxon>Actinomycetes</taxon>
        <taxon>Micrococcales</taxon>
        <taxon>Microbacteriaceae</taxon>
        <taxon>Microbacterium</taxon>
    </lineage>
</organism>
<sequence length="593" mass="66332">MKITRLYSNKPEIFQPIEFNHGLSAVVAEIHAPDVRDIDTHNLGKTKLGELIDFCLLKQKSKDQFLFAVPAFDSFVFFIELELAEGGFVTVARPVNPGSRISIVRSESSITDAQLVPAEDWDQHGLAFERARKMLDGILGWGALSPWEFRKLVGYLIRTQQDYQDVFQLGKFSGKHQDWKPFVAHLLGLGSADVRALYDQREVVEQLKGKLETLVAEWGGHDDSASLDGLIALKKEALVSRSAALETFDFHEEDARVSESLVDEIELKILRANEERYELQQLLARISSSLAERTITVKPKQVEALFAEAGVVLGEQLVRSFDELVAFNRAITAERREALQDQAARAAERFDALEAELSDLNSRRSRALAFLHESASLEKYKELSSEVSKLSSELAVLEARRESAARLINVRREHREATEELGRLESEVEANLLEVSGDSSSRFARLRSYFNEVVSHVTGQSAILAARMNASGGLDFSAEFVGESGIATSGDQGTTYKKLLCIAFDLAMLRSFIDVPFARFVYHDGALEQLEPRKREKLLEVFRQYAQYGVQIVFSALDSDFPGPVSDSLTPNDIVIALHDDGDDGRLFKMPAW</sequence>
<reference evidence="3 4" key="1">
    <citation type="submission" date="2020-05" db="EMBL/GenBank/DDBJ databases">
        <title>Strain PA2F3 complete genome.</title>
        <authorList>
            <person name="Kim Y.-S."/>
            <person name="Kim S.-J."/>
            <person name="Jung H.-k."/>
            <person name="Kim S.-E."/>
            <person name="Kim K.-H."/>
        </authorList>
    </citation>
    <scope>NUCLEOTIDE SEQUENCE [LARGE SCALE GENOMIC DNA]</scope>
    <source>
        <strain evidence="3 4">PA2F3</strain>
    </source>
</reference>
<gene>
    <name evidence="3" type="ORF">HQM25_00465</name>
</gene>
<name>A0A7D4PZB9_9MICO</name>
<dbReference type="InterPro" id="IPR018760">
    <property type="entry name" value="DUF2326"/>
</dbReference>
<dbReference type="RefSeq" id="WP_172988418.1">
    <property type="nucleotide sequence ID" value="NZ_CP054038.1"/>
</dbReference>
<feature type="coiled-coil region" evidence="1">
    <location>
        <begin position="336"/>
        <end position="434"/>
    </location>
</feature>
<evidence type="ECO:0000313" key="3">
    <source>
        <dbReference type="EMBL" id="QKJ18038.1"/>
    </source>
</evidence>
<protein>
    <submittedName>
        <fullName evidence="3">DUF2326 domain-containing protein</fullName>
    </submittedName>
</protein>
<dbReference type="InterPro" id="IPR027417">
    <property type="entry name" value="P-loop_NTPase"/>
</dbReference>
<accession>A0A7D4PZB9</accession>